<keyword evidence="7" id="KW-0804">Transcription</keyword>
<keyword evidence="3" id="KW-0677">Repeat</keyword>
<dbReference type="FunFam" id="3.30.160.60:FF:001289">
    <property type="entry name" value="Zinc finger protein 574"/>
    <property type="match status" value="1"/>
</dbReference>
<evidence type="ECO:0000256" key="6">
    <source>
        <dbReference type="ARBA" id="ARBA00023015"/>
    </source>
</evidence>
<dbReference type="GO" id="GO:0008270">
    <property type="term" value="F:zinc ion binding"/>
    <property type="evidence" value="ECO:0007669"/>
    <property type="project" value="UniProtKB-KW"/>
</dbReference>
<dbReference type="AlphaFoldDB" id="A0A9W8HBS2"/>
<feature type="compositionally biased region" description="Low complexity" evidence="10">
    <location>
        <begin position="1"/>
        <end position="29"/>
    </location>
</feature>
<evidence type="ECO:0000256" key="10">
    <source>
        <dbReference type="SAM" id="MobiDB-lite"/>
    </source>
</evidence>
<evidence type="ECO:0000256" key="1">
    <source>
        <dbReference type="ARBA" id="ARBA00004123"/>
    </source>
</evidence>
<feature type="domain" description="C2H2-type" evidence="11">
    <location>
        <begin position="74"/>
        <end position="103"/>
    </location>
</feature>
<proteinExistence type="predicted"/>
<dbReference type="EMBL" id="JANBUM010000167">
    <property type="protein sequence ID" value="KAJ2782710.1"/>
    <property type="molecule type" value="Genomic_DNA"/>
</dbReference>
<feature type="compositionally biased region" description="Polar residues" evidence="10">
    <location>
        <begin position="122"/>
        <end position="139"/>
    </location>
</feature>
<keyword evidence="6" id="KW-0805">Transcription regulation</keyword>
<name>A0A9W8HBS2_9FUNG</name>
<dbReference type="FunFam" id="3.30.160.60:FF:000100">
    <property type="entry name" value="Zinc finger 45-like"/>
    <property type="match status" value="1"/>
</dbReference>
<evidence type="ECO:0000256" key="2">
    <source>
        <dbReference type="ARBA" id="ARBA00022723"/>
    </source>
</evidence>
<keyword evidence="2" id="KW-0479">Metal-binding</keyword>
<evidence type="ECO:0000256" key="8">
    <source>
        <dbReference type="ARBA" id="ARBA00023242"/>
    </source>
</evidence>
<dbReference type="PROSITE" id="PS00028">
    <property type="entry name" value="ZINC_FINGER_C2H2_1"/>
    <property type="match status" value="2"/>
</dbReference>
<keyword evidence="8" id="KW-0539">Nucleus</keyword>
<feature type="domain" description="C2H2-type" evidence="11">
    <location>
        <begin position="46"/>
        <end position="73"/>
    </location>
</feature>
<feature type="region of interest" description="Disordered" evidence="10">
    <location>
        <begin position="99"/>
        <end position="150"/>
    </location>
</feature>
<feature type="region of interest" description="Disordered" evidence="10">
    <location>
        <begin position="303"/>
        <end position="330"/>
    </location>
</feature>
<evidence type="ECO:0000256" key="4">
    <source>
        <dbReference type="ARBA" id="ARBA00022771"/>
    </source>
</evidence>
<gene>
    <name evidence="12" type="ORF">GGI15_002826</name>
</gene>
<dbReference type="Gene3D" id="3.30.160.60">
    <property type="entry name" value="Classic Zinc Finger"/>
    <property type="match status" value="2"/>
</dbReference>
<accession>A0A9W8HBS2</accession>
<dbReference type="PROSITE" id="PS50157">
    <property type="entry name" value="ZINC_FINGER_C2H2_2"/>
    <property type="match status" value="2"/>
</dbReference>
<comment type="subcellular location">
    <subcellularLocation>
        <location evidence="1">Nucleus</location>
    </subcellularLocation>
</comment>
<reference evidence="12" key="1">
    <citation type="submission" date="2022-07" db="EMBL/GenBank/DDBJ databases">
        <title>Phylogenomic reconstructions and comparative analyses of Kickxellomycotina fungi.</title>
        <authorList>
            <person name="Reynolds N.K."/>
            <person name="Stajich J.E."/>
            <person name="Barry K."/>
            <person name="Grigoriev I.V."/>
            <person name="Crous P."/>
            <person name="Smith M.E."/>
        </authorList>
    </citation>
    <scope>NUCLEOTIDE SEQUENCE</scope>
    <source>
        <strain evidence="12">BCRC 34489</strain>
    </source>
</reference>
<evidence type="ECO:0000313" key="12">
    <source>
        <dbReference type="EMBL" id="KAJ2782710.1"/>
    </source>
</evidence>
<dbReference type="PANTHER" id="PTHR14003:SF19">
    <property type="entry name" value="YY2 TRANSCRIPTION FACTOR"/>
    <property type="match status" value="1"/>
</dbReference>
<dbReference type="OrthoDB" id="6077919at2759"/>
<evidence type="ECO:0000313" key="13">
    <source>
        <dbReference type="Proteomes" id="UP001140172"/>
    </source>
</evidence>
<dbReference type="GO" id="GO:0000785">
    <property type="term" value="C:chromatin"/>
    <property type="evidence" value="ECO:0007669"/>
    <property type="project" value="TreeGrafter"/>
</dbReference>
<protein>
    <recommendedName>
        <fullName evidence="11">C2H2-type domain-containing protein</fullName>
    </recommendedName>
</protein>
<keyword evidence="5" id="KW-0862">Zinc</keyword>
<keyword evidence="4 9" id="KW-0863">Zinc-finger</keyword>
<evidence type="ECO:0000256" key="9">
    <source>
        <dbReference type="PROSITE-ProRule" id="PRU00042"/>
    </source>
</evidence>
<comment type="caution">
    <text evidence="12">The sequence shown here is derived from an EMBL/GenBank/DDBJ whole genome shotgun (WGS) entry which is preliminary data.</text>
</comment>
<dbReference type="GO" id="GO:0031519">
    <property type="term" value="C:PcG protein complex"/>
    <property type="evidence" value="ECO:0007669"/>
    <property type="project" value="TreeGrafter"/>
</dbReference>
<feature type="region of interest" description="Disordered" evidence="10">
    <location>
        <begin position="1"/>
        <end position="44"/>
    </location>
</feature>
<dbReference type="GO" id="GO:0000981">
    <property type="term" value="F:DNA-binding transcription factor activity, RNA polymerase II-specific"/>
    <property type="evidence" value="ECO:0007669"/>
    <property type="project" value="TreeGrafter"/>
</dbReference>
<dbReference type="GO" id="GO:0005667">
    <property type="term" value="C:transcription regulator complex"/>
    <property type="evidence" value="ECO:0007669"/>
    <property type="project" value="TreeGrafter"/>
</dbReference>
<evidence type="ECO:0000259" key="11">
    <source>
        <dbReference type="PROSITE" id="PS50157"/>
    </source>
</evidence>
<feature type="compositionally biased region" description="Basic residues" evidence="10">
    <location>
        <begin position="109"/>
        <end position="119"/>
    </location>
</feature>
<dbReference type="SMART" id="SM00355">
    <property type="entry name" value="ZnF_C2H2"/>
    <property type="match status" value="2"/>
</dbReference>
<dbReference type="InterPro" id="IPR036236">
    <property type="entry name" value="Znf_C2H2_sf"/>
</dbReference>
<dbReference type="InterPro" id="IPR013087">
    <property type="entry name" value="Znf_C2H2_type"/>
</dbReference>
<sequence>MSQPLSTPAVTTHTAVAAGSAAPTIATTAKKPRPSRQRETSKERKYPCTLCTKRFTRPSSLSCHYRTHTGEKPHHCTVPSCGRQFSVQSNLRRHMRIHEKPSEAEMPAAKKKHRPRKCPKNADSQTPPLTPAESRSSPAHSMLQYPMSAPPGHLDGIGGWTTAAVAAQRPPALVPMSTGMSADMSVSGMFAAASQPLTAPVGSTFPAHVPRINTALPRLAGLIPSTHTIADVRMWGGGGGGDKHGHVPVFPSTFVSVVDPAATPFAGSEAYTSPATQPAPLQMPLPLLFAPCTPTMPMSASATFASSQQHPMLGDPQALSQQQQQPQQQLHCPQSIFGFYDSLREQW</sequence>
<evidence type="ECO:0000256" key="5">
    <source>
        <dbReference type="ARBA" id="ARBA00022833"/>
    </source>
</evidence>
<evidence type="ECO:0000256" key="3">
    <source>
        <dbReference type="ARBA" id="ARBA00022737"/>
    </source>
</evidence>
<organism evidence="12 13">
    <name type="scientific">Coemansia interrupta</name>
    <dbReference type="NCBI Taxonomy" id="1126814"/>
    <lineage>
        <taxon>Eukaryota</taxon>
        <taxon>Fungi</taxon>
        <taxon>Fungi incertae sedis</taxon>
        <taxon>Zoopagomycota</taxon>
        <taxon>Kickxellomycotina</taxon>
        <taxon>Kickxellomycetes</taxon>
        <taxon>Kickxellales</taxon>
        <taxon>Kickxellaceae</taxon>
        <taxon>Coemansia</taxon>
    </lineage>
</organism>
<evidence type="ECO:0000256" key="7">
    <source>
        <dbReference type="ARBA" id="ARBA00023163"/>
    </source>
</evidence>
<keyword evidence="13" id="KW-1185">Reference proteome</keyword>
<dbReference type="Pfam" id="PF00096">
    <property type="entry name" value="zf-C2H2"/>
    <property type="match status" value="2"/>
</dbReference>
<dbReference type="PANTHER" id="PTHR14003">
    <property type="entry name" value="TRANSCRIPTIONAL REPRESSOR PROTEIN YY"/>
    <property type="match status" value="1"/>
</dbReference>
<dbReference type="Proteomes" id="UP001140172">
    <property type="component" value="Unassembled WGS sequence"/>
</dbReference>
<dbReference type="GO" id="GO:0000978">
    <property type="term" value="F:RNA polymerase II cis-regulatory region sequence-specific DNA binding"/>
    <property type="evidence" value="ECO:0007669"/>
    <property type="project" value="TreeGrafter"/>
</dbReference>
<dbReference type="SUPFAM" id="SSF57667">
    <property type="entry name" value="beta-beta-alpha zinc fingers"/>
    <property type="match status" value="1"/>
</dbReference>